<accession>A0A0L0NYN5</accession>
<feature type="compositionally biased region" description="Acidic residues" evidence="1">
    <location>
        <begin position="404"/>
        <end position="413"/>
    </location>
</feature>
<evidence type="ECO:0000256" key="1">
    <source>
        <dbReference type="SAM" id="MobiDB-lite"/>
    </source>
</evidence>
<dbReference type="VEuPathDB" id="FungiDB:B9J08_001182"/>
<dbReference type="GO" id="GO:0008941">
    <property type="term" value="F:nitric oxide dioxygenase NAD(P)H activity"/>
    <property type="evidence" value="ECO:0007669"/>
    <property type="project" value="TreeGrafter"/>
</dbReference>
<feature type="region of interest" description="Disordered" evidence="1">
    <location>
        <begin position="638"/>
        <end position="697"/>
    </location>
</feature>
<evidence type="ECO:0000313" key="2">
    <source>
        <dbReference type="EMBL" id="KND98815.1"/>
    </source>
</evidence>
<sequence length="798" mass="87628">MATLELSTADRNKVRALWGDAMAMNDYKTENVIHELFSELCRTSEDARDLFSNKKVRAEQELLFAEIMGFTMMYLHNLEILDECVNEFIKENPHIVKCGVRYLEPMGGVMIGYLRKTLGAQFHAGLETLWVKTYIYIANCILQNDELEVELLLSEGEHKSLELETELLEETAPLKVPARAPLRASARPITEPVAPVAPLLEAAPAPVFKSSPLPRLETSNNEASTISINLQNEKYRGFRRSVTESPQEPVQVKVPATLVGAKNSAPEYDPQLTPRSSRRKLNAGPVVGLGLDTTNDDFEVKSKTTPFDPRRSSHHRRTLSDLGSTMEHPQPAPSANANANANANAPTAVDAHRSWSGSLCESPILDVEDEFNLAPPQDEEALRPRGVFDCNSFGIKGLAPIAETEVDEEDGEESSLYGSDNDHCGSKASDESLRTSSLSLHNLDYKSSISLGTGYLPDAAKVQQPGFRSHGSKMSQLSDISFMQLLPAPMDTGFPMMHRNFGSTPSLSARSMYTPGKRASLGFMRSSFVLKKEMEELGYNIPENVSLLKTTSNVSNNPAAPSLAKLTLSRSVASLPLQAPSPQTFATSPATAAAAAAPQRKAQKSKTPSVSSEKTKKSGFRAKLGSIFGSKELKAEKLPAPRKISSPINVPVPPSSQDAMKVGPTKMSKVPHHQPVKRPVKAPSPAKPSYEKERRRSSVCSSAYEVSTINTTSRVSAADVRRQSKQPPVGYAASVYSRPVVNDNSSIYSNELTVSGFSFFKSKSKTRYEKFDDEKKKKNKYNVKKVPYRTVYVKDIIR</sequence>
<dbReference type="Gene3D" id="1.10.490.10">
    <property type="entry name" value="Globins"/>
    <property type="match status" value="1"/>
</dbReference>
<dbReference type="GO" id="GO:0071500">
    <property type="term" value="P:cellular response to nitrosative stress"/>
    <property type="evidence" value="ECO:0007669"/>
    <property type="project" value="TreeGrafter"/>
</dbReference>
<feature type="compositionally biased region" description="Low complexity" evidence="1">
    <location>
        <begin position="333"/>
        <end position="348"/>
    </location>
</feature>
<gene>
    <name evidence="2" type="ORF">QG37_04298</name>
</gene>
<feature type="region of interest" description="Disordered" evidence="1">
    <location>
        <begin position="263"/>
        <end position="285"/>
    </location>
</feature>
<feature type="region of interest" description="Disordered" evidence="1">
    <location>
        <begin position="300"/>
        <end position="349"/>
    </location>
</feature>
<evidence type="ECO:0000313" key="3">
    <source>
        <dbReference type="Proteomes" id="UP000037122"/>
    </source>
</evidence>
<feature type="compositionally biased region" description="Basic and acidic residues" evidence="1">
    <location>
        <begin position="420"/>
        <end position="430"/>
    </location>
</feature>
<feature type="region of interest" description="Disordered" evidence="1">
    <location>
        <begin position="402"/>
        <end position="430"/>
    </location>
</feature>
<dbReference type="InterPro" id="IPR012292">
    <property type="entry name" value="Globin/Proto"/>
</dbReference>
<organism evidence="2 3">
    <name type="scientific">Candidozyma auris</name>
    <name type="common">Yeast</name>
    <name type="synonym">Candida auris</name>
    <dbReference type="NCBI Taxonomy" id="498019"/>
    <lineage>
        <taxon>Eukaryota</taxon>
        <taxon>Fungi</taxon>
        <taxon>Dikarya</taxon>
        <taxon>Ascomycota</taxon>
        <taxon>Saccharomycotina</taxon>
        <taxon>Pichiomycetes</taxon>
        <taxon>Metschnikowiaceae</taxon>
        <taxon>Candidozyma</taxon>
    </lineage>
</organism>
<reference evidence="3" key="1">
    <citation type="journal article" date="2015" name="BMC Genomics">
        <title>Draft genome of a commonly misdiagnosed multidrug resistant pathogen Candida auris.</title>
        <authorList>
            <person name="Chatterjee S."/>
            <person name="Alampalli S.V."/>
            <person name="Nageshan R.K."/>
            <person name="Chettiar S.T."/>
            <person name="Joshi S."/>
            <person name="Tatu U.S."/>
        </authorList>
    </citation>
    <scope>NUCLEOTIDE SEQUENCE [LARGE SCALE GENOMIC DNA]</scope>
    <source>
        <strain evidence="3">6684</strain>
    </source>
</reference>
<name>A0A0L0NYN5_CANAR</name>
<dbReference type="GO" id="GO:0046210">
    <property type="term" value="P:nitric oxide catabolic process"/>
    <property type="evidence" value="ECO:0007669"/>
    <property type="project" value="TreeGrafter"/>
</dbReference>
<dbReference type="VEuPathDB" id="FungiDB:CJJ07_003985"/>
<comment type="caution">
    <text evidence="2">The sequence shown here is derived from an EMBL/GenBank/DDBJ whole genome shotgun (WGS) entry which is preliminary data.</text>
</comment>
<dbReference type="VEuPathDB" id="FungiDB:CJI96_0003028"/>
<dbReference type="Proteomes" id="UP000037122">
    <property type="component" value="Unassembled WGS sequence"/>
</dbReference>
<dbReference type="PANTHER" id="PTHR43396:SF6">
    <property type="entry name" value="ABL201WP"/>
    <property type="match status" value="1"/>
</dbReference>
<dbReference type="AlphaFoldDB" id="A0A0L0NYN5"/>
<protein>
    <recommendedName>
        <fullName evidence="4">Globin family profile domain-containing protein</fullName>
    </recommendedName>
</protein>
<dbReference type="VEuPathDB" id="FungiDB:QG37_04298"/>
<dbReference type="VEuPathDB" id="FungiDB:CJI97_001424"/>
<dbReference type="GO" id="GO:0020037">
    <property type="term" value="F:heme binding"/>
    <property type="evidence" value="ECO:0007669"/>
    <property type="project" value="InterPro"/>
</dbReference>
<dbReference type="GO" id="GO:0071949">
    <property type="term" value="F:FAD binding"/>
    <property type="evidence" value="ECO:0007669"/>
    <property type="project" value="TreeGrafter"/>
</dbReference>
<feature type="compositionally biased region" description="Basic residues" evidence="1">
    <location>
        <begin position="669"/>
        <end position="680"/>
    </location>
</feature>
<dbReference type="InterPro" id="IPR044399">
    <property type="entry name" value="Mb-like_M"/>
</dbReference>
<dbReference type="SUPFAM" id="SSF46458">
    <property type="entry name" value="Globin-like"/>
    <property type="match status" value="1"/>
</dbReference>
<dbReference type="VEuPathDB" id="FungiDB:CJJ09_003438"/>
<dbReference type="GO" id="GO:0019825">
    <property type="term" value="F:oxygen binding"/>
    <property type="evidence" value="ECO:0007669"/>
    <property type="project" value="InterPro"/>
</dbReference>
<proteinExistence type="predicted"/>
<dbReference type="CDD" id="cd01040">
    <property type="entry name" value="Mb-like"/>
    <property type="match status" value="1"/>
</dbReference>
<dbReference type="InterPro" id="IPR009050">
    <property type="entry name" value="Globin-like_sf"/>
</dbReference>
<feature type="region of interest" description="Disordered" evidence="1">
    <location>
        <begin position="596"/>
        <end position="618"/>
    </location>
</feature>
<dbReference type="EMBL" id="LGST01000030">
    <property type="protein sequence ID" value="KND98815.1"/>
    <property type="molecule type" value="Genomic_DNA"/>
</dbReference>
<dbReference type="PANTHER" id="PTHR43396">
    <property type="entry name" value="FLAVOHEMOPROTEIN"/>
    <property type="match status" value="1"/>
</dbReference>
<evidence type="ECO:0008006" key="4">
    <source>
        <dbReference type="Google" id="ProtNLM"/>
    </source>
</evidence>